<dbReference type="Proteomes" id="UP000218238">
    <property type="component" value="Unassembled WGS sequence"/>
</dbReference>
<name>A0A2A2TQ30_9CYAN</name>
<dbReference type="RefSeq" id="WP_095719966.1">
    <property type="nucleotide sequence ID" value="NZ_NTFS01000007.1"/>
</dbReference>
<dbReference type="AlphaFoldDB" id="A0A2A2TQ30"/>
<sequence>MLQIRGLVKAAQKAQEQLKIGVASAEVPAFQKFVLTSVETVESLCADAKMTPHQLPVRSRQAYYFLKNIDLHNLPSSVSHVIRTQVQTLGIKNIKTRQKSILWEILRLASSFRLEDIDTYELNKTLSGVVAAIEEICHEQNLTPVNLTSSSRQVYAWMKFLAVEANLKLHLETTQRLKLIAQNLCGYYGHETVNHVVELTNLSGLYRSRWLGNNINLIVSEGFINANEDVLTALVKISLQGKSQEDTRIIREYASSDEYSDILLELDLITETATEDGKGKYYNLDQLFDKINCEYFAAKLTKPRLMWSQFQTYRKFGHYEPARNRIVISLTLDEIAIPEFVVEFVLYHELLHKYHGEKWVNGRRMVHTPDFRHDESKFKFYDEAEAWLSKLASR</sequence>
<gene>
    <name evidence="1" type="ORF">CK510_01320</name>
</gene>
<organism evidence="1 2">
    <name type="scientific">Brunnivagina elsteri CCALA 953</name>
    <dbReference type="NCBI Taxonomy" id="987040"/>
    <lineage>
        <taxon>Bacteria</taxon>
        <taxon>Bacillati</taxon>
        <taxon>Cyanobacteriota</taxon>
        <taxon>Cyanophyceae</taxon>
        <taxon>Nostocales</taxon>
        <taxon>Calotrichaceae</taxon>
        <taxon>Brunnivagina</taxon>
    </lineage>
</organism>
<dbReference type="EMBL" id="NTFS01000007">
    <property type="protein sequence ID" value="PAX60535.1"/>
    <property type="molecule type" value="Genomic_DNA"/>
</dbReference>
<evidence type="ECO:0000313" key="1">
    <source>
        <dbReference type="EMBL" id="PAX60535.1"/>
    </source>
</evidence>
<protein>
    <submittedName>
        <fullName evidence="1">SprT-like family protein</fullName>
    </submittedName>
</protein>
<evidence type="ECO:0000313" key="2">
    <source>
        <dbReference type="Proteomes" id="UP000218238"/>
    </source>
</evidence>
<keyword evidence="2" id="KW-1185">Reference proteome</keyword>
<accession>A0A2A2TQ30</accession>
<reference evidence="1 2" key="1">
    <citation type="submission" date="2017-08" db="EMBL/GenBank/DDBJ databases">
        <title>Draft genome sequence of filamentous cyanobacterium Calothrix elsteri CCALA 953.</title>
        <authorList>
            <person name="Gagunashvili A.N."/>
            <person name="Elster J."/>
            <person name="Andresson O.S."/>
        </authorList>
    </citation>
    <scope>NUCLEOTIDE SEQUENCE [LARGE SCALE GENOMIC DNA]</scope>
    <source>
        <strain evidence="1 2">CCALA 953</strain>
    </source>
</reference>
<comment type="caution">
    <text evidence="1">The sequence shown here is derived from an EMBL/GenBank/DDBJ whole genome shotgun (WGS) entry which is preliminary data.</text>
</comment>
<proteinExistence type="predicted"/>
<dbReference type="OrthoDB" id="581162at2"/>